<dbReference type="FunFam" id="3.20.20.30:FF:000002">
    <property type="entry name" value="LLM class flavin-dependent oxidoreductase"/>
    <property type="match status" value="1"/>
</dbReference>
<dbReference type="OrthoDB" id="9780518at2"/>
<dbReference type="EMBL" id="LVJI01000009">
    <property type="protein sequence ID" value="OAB47113.1"/>
    <property type="molecule type" value="Genomic_DNA"/>
</dbReference>
<dbReference type="Proteomes" id="UP000077355">
    <property type="component" value="Unassembled WGS sequence"/>
</dbReference>
<dbReference type="Gene3D" id="3.20.20.30">
    <property type="entry name" value="Luciferase-like domain"/>
    <property type="match status" value="1"/>
</dbReference>
<feature type="domain" description="Luciferase-like" evidence="2">
    <location>
        <begin position="5"/>
        <end position="300"/>
    </location>
</feature>
<reference evidence="3 4" key="1">
    <citation type="submission" date="2016-03" db="EMBL/GenBank/DDBJ databases">
        <title>Draft genome sequence of Paenibacillus antarcticus CECT 5836.</title>
        <authorList>
            <person name="Shin S.-K."/>
            <person name="Yi H."/>
        </authorList>
    </citation>
    <scope>NUCLEOTIDE SEQUENCE [LARGE SCALE GENOMIC DNA]</scope>
    <source>
        <strain evidence="3 4">CECT 5836</strain>
    </source>
</reference>
<evidence type="ECO:0000259" key="2">
    <source>
        <dbReference type="Pfam" id="PF00296"/>
    </source>
</evidence>
<name>A0A168PVJ6_9BACL</name>
<dbReference type="Pfam" id="PF00296">
    <property type="entry name" value="Bac_luciferase"/>
    <property type="match status" value="1"/>
</dbReference>
<dbReference type="CDD" id="cd00347">
    <property type="entry name" value="Flavin_utilizing_monoxygenases"/>
    <property type="match status" value="1"/>
</dbReference>
<dbReference type="GO" id="GO:0005829">
    <property type="term" value="C:cytosol"/>
    <property type="evidence" value="ECO:0007669"/>
    <property type="project" value="TreeGrafter"/>
</dbReference>
<dbReference type="PANTHER" id="PTHR30137:SF19">
    <property type="entry name" value="LUCIFERASE-LIKE MONOOXYGENASE"/>
    <property type="match status" value="1"/>
</dbReference>
<evidence type="ECO:0000313" key="3">
    <source>
        <dbReference type="EMBL" id="OAB47113.1"/>
    </source>
</evidence>
<dbReference type="SUPFAM" id="SSF51679">
    <property type="entry name" value="Bacterial luciferase-like"/>
    <property type="match status" value="1"/>
</dbReference>
<sequence>MIKLGVLDQVYVNEGQTATEGLQQSTRLAKATEDLGYTRYWVSEHHAMRALAFSSPEVLVAHLAAATSRIRVGSGGIMLPHYSAYKVAENFRLLEALHPGRIDLGLGRAPGGMPLATRALQQNKYVDVNKYPQQVLDIIGYLHDSIPVGHPFEKLMVAPSISTAPEIWLLGSSAESAKIAASLGTSYAFAEFFGTPGGEAATQHYNEHFEANSVLKDHQRSMIATLVICADTEEEANRLATSSDLLFLGIRTGLEIRFLPSVSTAVNYPYTEMDLQHIKQIRKSRVIGTPAQVKEQLLQMSKDYHVGEILLNSPIHDEKARIHSYKLIAEAFGMNVQRED</sequence>
<comment type="caution">
    <text evidence="3">The sequence shown here is derived from an EMBL/GenBank/DDBJ whole genome shotgun (WGS) entry which is preliminary data.</text>
</comment>
<organism evidence="3 4">
    <name type="scientific">Paenibacillus antarcticus</name>
    <dbReference type="NCBI Taxonomy" id="253703"/>
    <lineage>
        <taxon>Bacteria</taxon>
        <taxon>Bacillati</taxon>
        <taxon>Bacillota</taxon>
        <taxon>Bacilli</taxon>
        <taxon>Bacillales</taxon>
        <taxon>Paenibacillaceae</taxon>
        <taxon>Paenibacillus</taxon>
    </lineage>
</organism>
<dbReference type="AlphaFoldDB" id="A0A168PVJ6"/>
<accession>A0A168PVJ6</accession>
<gene>
    <name evidence="3" type="ORF">PBAT_07470</name>
</gene>
<dbReference type="InterPro" id="IPR011251">
    <property type="entry name" value="Luciferase-like_dom"/>
</dbReference>
<dbReference type="PANTHER" id="PTHR30137">
    <property type="entry name" value="LUCIFERASE-LIKE MONOOXYGENASE"/>
    <property type="match status" value="1"/>
</dbReference>
<evidence type="ECO:0000313" key="4">
    <source>
        <dbReference type="Proteomes" id="UP000077355"/>
    </source>
</evidence>
<dbReference type="NCBIfam" id="TIGR03558">
    <property type="entry name" value="oxido_grp_1"/>
    <property type="match status" value="1"/>
</dbReference>
<dbReference type="RefSeq" id="WP_068648134.1">
    <property type="nucleotide sequence ID" value="NZ_CP043611.1"/>
</dbReference>
<dbReference type="InterPro" id="IPR036661">
    <property type="entry name" value="Luciferase-like_sf"/>
</dbReference>
<protein>
    <recommendedName>
        <fullName evidence="2">Luciferase-like domain-containing protein</fullName>
    </recommendedName>
</protein>
<keyword evidence="4" id="KW-1185">Reference proteome</keyword>
<dbReference type="InterPro" id="IPR050766">
    <property type="entry name" value="Bact_Lucif_Oxidored"/>
</dbReference>
<dbReference type="InterPro" id="IPR019949">
    <property type="entry name" value="CmoO-like"/>
</dbReference>
<dbReference type="GO" id="GO:0016705">
    <property type="term" value="F:oxidoreductase activity, acting on paired donors, with incorporation or reduction of molecular oxygen"/>
    <property type="evidence" value="ECO:0007669"/>
    <property type="project" value="InterPro"/>
</dbReference>
<proteinExistence type="predicted"/>
<comment type="similarity">
    <text evidence="1">To bacterial alkanal monooxygenase alpha and beta chains.</text>
</comment>
<evidence type="ECO:0000256" key="1">
    <source>
        <dbReference type="ARBA" id="ARBA00007789"/>
    </source>
</evidence>